<feature type="chain" id="PRO_5040813086" evidence="1">
    <location>
        <begin position="23"/>
        <end position="243"/>
    </location>
</feature>
<organism evidence="2 3">
    <name type="scientific">Tieghemiomyces parasiticus</name>
    <dbReference type="NCBI Taxonomy" id="78921"/>
    <lineage>
        <taxon>Eukaryota</taxon>
        <taxon>Fungi</taxon>
        <taxon>Fungi incertae sedis</taxon>
        <taxon>Zoopagomycota</taxon>
        <taxon>Kickxellomycotina</taxon>
        <taxon>Dimargaritomycetes</taxon>
        <taxon>Dimargaritales</taxon>
        <taxon>Dimargaritaceae</taxon>
        <taxon>Tieghemiomyces</taxon>
    </lineage>
</organism>
<keyword evidence="1" id="KW-0732">Signal</keyword>
<evidence type="ECO:0000313" key="2">
    <source>
        <dbReference type="EMBL" id="KAJ1927514.1"/>
    </source>
</evidence>
<keyword evidence="3" id="KW-1185">Reference proteome</keyword>
<proteinExistence type="predicted"/>
<reference evidence="2" key="1">
    <citation type="submission" date="2022-07" db="EMBL/GenBank/DDBJ databases">
        <title>Phylogenomic reconstructions and comparative analyses of Kickxellomycotina fungi.</title>
        <authorList>
            <person name="Reynolds N.K."/>
            <person name="Stajich J.E."/>
            <person name="Barry K."/>
            <person name="Grigoriev I.V."/>
            <person name="Crous P."/>
            <person name="Smith M.E."/>
        </authorList>
    </citation>
    <scope>NUCLEOTIDE SEQUENCE</scope>
    <source>
        <strain evidence="2">RSA 861</strain>
    </source>
</reference>
<accession>A0A9W8AIT8</accession>
<gene>
    <name evidence="2" type="ORF">IWQ60_002861</name>
</gene>
<dbReference type="AlphaFoldDB" id="A0A9W8AIT8"/>
<protein>
    <submittedName>
        <fullName evidence="2">Uncharacterized protein</fullName>
    </submittedName>
</protein>
<sequence>MRFTLTCSLASALLALTGVTAADLSPAAIRQCLSQHDCNATPALCAQSCFAVTDPQFYHIGQCLNHCPLPPTPADHALTNHFAQCVEHCVQSNAPGVLPALQQLVDEAQQSPSPSAVPGLAVAANELRKRVTPITIHQLGTSMRQCLPPPAGPEDAEAMVTYKACLEAAVQTAMPGAVGVLQKIATPSGAAMGDLPPGSTVIVAQNKTKIASTVVQPREGKSAAASVQLSVGILVVCALLTRF</sequence>
<dbReference type="EMBL" id="JANBPT010000114">
    <property type="protein sequence ID" value="KAJ1927514.1"/>
    <property type="molecule type" value="Genomic_DNA"/>
</dbReference>
<dbReference type="Proteomes" id="UP001150569">
    <property type="component" value="Unassembled WGS sequence"/>
</dbReference>
<comment type="caution">
    <text evidence="2">The sequence shown here is derived from an EMBL/GenBank/DDBJ whole genome shotgun (WGS) entry which is preliminary data.</text>
</comment>
<evidence type="ECO:0000313" key="3">
    <source>
        <dbReference type="Proteomes" id="UP001150569"/>
    </source>
</evidence>
<evidence type="ECO:0000256" key="1">
    <source>
        <dbReference type="SAM" id="SignalP"/>
    </source>
</evidence>
<feature type="signal peptide" evidence="1">
    <location>
        <begin position="1"/>
        <end position="22"/>
    </location>
</feature>
<name>A0A9W8AIT8_9FUNG</name>